<sequence length="130" mass="15063">MKGHQGLLMLYLQLLLQLHSLVHMLEKHREDVVLHFVLELSPLLLGHVSLLAHYSKGPSQLLIVRPHLHQEEGSRCEIERDKKNTKRAKGDPHSQVVMPLVLQRDSRGNQTERERERESKQGREDTETAE</sequence>
<feature type="region of interest" description="Disordered" evidence="1">
    <location>
        <begin position="71"/>
        <end position="130"/>
    </location>
</feature>
<evidence type="ECO:0000313" key="3">
    <source>
        <dbReference type="EMBL" id="TNN71475.1"/>
    </source>
</evidence>
<dbReference type="Proteomes" id="UP000314294">
    <property type="component" value="Unassembled WGS sequence"/>
</dbReference>
<gene>
    <name evidence="3" type="ORF">EYF80_018309</name>
</gene>
<reference evidence="3 4" key="1">
    <citation type="submission" date="2019-03" db="EMBL/GenBank/DDBJ databases">
        <title>First draft genome of Liparis tanakae, snailfish: a comprehensive survey of snailfish specific genes.</title>
        <authorList>
            <person name="Kim W."/>
            <person name="Song I."/>
            <person name="Jeong J.-H."/>
            <person name="Kim D."/>
            <person name="Kim S."/>
            <person name="Ryu S."/>
            <person name="Song J.Y."/>
            <person name="Lee S.K."/>
        </authorList>
    </citation>
    <scope>NUCLEOTIDE SEQUENCE [LARGE SCALE GENOMIC DNA]</scope>
    <source>
        <tissue evidence="3">Muscle</tissue>
    </source>
</reference>
<feature type="signal peptide" evidence="2">
    <location>
        <begin position="1"/>
        <end position="24"/>
    </location>
</feature>
<evidence type="ECO:0000313" key="4">
    <source>
        <dbReference type="Proteomes" id="UP000314294"/>
    </source>
</evidence>
<keyword evidence="2" id="KW-0732">Signal</keyword>
<evidence type="ECO:0008006" key="5">
    <source>
        <dbReference type="Google" id="ProtNLM"/>
    </source>
</evidence>
<feature type="chain" id="PRO_5021302076" description="Secreted protein" evidence="2">
    <location>
        <begin position="25"/>
        <end position="130"/>
    </location>
</feature>
<evidence type="ECO:0000256" key="1">
    <source>
        <dbReference type="SAM" id="MobiDB-lite"/>
    </source>
</evidence>
<dbReference type="EMBL" id="SRLO01000149">
    <property type="protein sequence ID" value="TNN71475.1"/>
    <property type="molecule type" value="Genomic_DNA"/>
</dbReference>
<protein>
    <recommendedName>
        <fullName evidence="5">Secreted protein</fullName>
    </recommendedName>
</protein>
<proteinExistence type="predicted"/>
<accession>A0A4Z2I1Y2</accession>
<comment type="caution">
    <text evidence="3">The sequence shown here is derived from an EMBL/GenBank/DDBJ whole genome shotgun (WGS) entry which is preliminary data.</text>
</comment>
<keyword evidence="4" id="KW-1185">Reference proteome</keyword>
<organism evidence="3 4">
    <name type="scientific">Liparis tanakae</name>
    <name type="common">Tanaka's snailfish</name>
    <dbReference type="NCBI Taxonomy" id="230148"/>
    <lineage>
        <taxon>Eukaryota</taxon>
        <taxon>Metazoa</taxon>
        <taxon>Chordata</taxon>
        <taxon>Craniata</taxon>
        <taxon>Vertebrata</taxon>
        <taxon>Euteleostomi</taxon>
        <taxon>Actinopterygii</taxon>
        <taxon>Neopterygii</taxon>
        <taxon>Teleostei</taxon>
        <taxon>Neoteleostei</taxon>
        <taxon>Acanthomorphata</taxon>
        <taxon>Eupercaria</taxon>
        <taxon>Perciformes</taxon>
        <taxon>Cottioidei</taxon>
        <taxon>Cottales</taxon>
        <taxon>Liparidae</taxon>
        <taxon>Liparis</taxon>
    </lineage>
</organism>
<dbReference type="AlphaFoldDB" id="A0A4Z2I1Y2"/>
<feature type="compositionally biased region" description="Basic and acidic residues" evidence="1">
    <location>
        <begin position="104"/>
        <end position="130"/>
    </location>
</feature>
<evidence type="ECO:0000256" key="2">
    <source>
        <dbReference type="SAM" id="SignalP"/>
    </source>
</evidence>
<name>A0A4Z2I1Y2_9TELE</name>
<feature type="compositionally biased region" description="Basic and acidic residues" evidence="1">
    <location>
        <begin position="71"/>
        <end position="92"/>
    </location>
</feature>